<name>A0A9W6N2L3_9HYPH</name>
<comment type="subcellular location">
    <subcellularLocation>
        <location evidence="1">Cell membrane</location>
        <topology evidence="1">Multi-pass membrane protein</topology>
    </subcellularLocation>
</comment>
<dbReference type="EMBL" id="BSFK01000005">
    <property type="protein sequence ID" value="GLK75358.1"/>
    <property type="molecule type" value="Genomic_DNA"/>
</dbReference>
<accession>A0A9W6N2L3</accession>
<proteinExistence type="predicted"/>
<feature type="transmembrane region" description="Helical" evidence="6">
    <location>
        <begin position="41"/>
        <end position="68"/>
    </location>
</feature>
<reference evidence="7" key="2">
    <citation type="submission" date="2023-01" db="EMBL/GenBank/DDBJ databases">
        <authorList>
            <person name="Sun Q."/>
            <person name="Evtushenko L."/>
        </authorList>
    </citation>
    <scope>NUCLEOTIDE SEQUENCE</scope>
    <source>
        <strain evidence="7">VKM B-2555</strain>
    </source>
</reference>
<keyword evidence="4 6" id="KW-1133">Transmembrane helix</keyword>
<organism evidence="7 8">
    <name type="scientific">Methylopila jiangsuensis</name>
    <dbReference type="NCBI Taxonomy" id="586230"/>
    <lineage>
        <taxon>Bacteria</taxon>
        <taxon>Pseudomonadati</taxon>
        <taxon>Pseudomonadota</taxon>
        <taxon>Alphaproteobacteria</taxon>
        <taxon>Hyphomicrobiales</taxon>
        <taxon>Methylopilaceae</taxon>
        <taxon>Methylopila</taxon>
    </lineage>
</organism>
<reference evidence="7" key="1">
    <citation type="journal article" date="2014" name="Int. J. Syst. Evol. Microbiol.">
        <title>Complete genome sequence of Corynebacterium casei LMG S-19264T (=DSM 44701T), isolated from a smear-ripened cheese.</title>
        <authorList>
            <consortium name="US DOE Joint Genome Institute (JGI-PGF)"/>
            <person name="Walter F."/>
            <person name="Albersmeier A."/>
            <person name="Kalinowski J."/>
            <person name="Ruckert C."/>
        </authorList>
    </citation>
    <scope>NUCLEOTIDE SEQUENCE</scope>
    <source>
        <strain evidence="7">VKM B-2555</strain>
    </source>
</reference>
<evidence type="ECO:0000256" key="1">
    <source>
        <dbReference type="ARBA" id="ARBA00004651"/>
    </source>
</evidence>
<evidence type="ECO:0000256" key="3">
    <source>
        <dbReference type="ARBA" id="ARBA00022692"/>
    </source>
</evidence>
<keyword evidence="2" id="KW-1003">Cell membrane</keyword>
<keyword evidence="8" id="KW-1185">Reference proteome</keyword>
<feature type="transmembrane region" description="Helical" evidence="6">
    <location>
        <begin position="12"/>
        <end position="29"/>
    </location>
</feature>
<keyword evidence="5 6" id="KW-0472">Membrane</keyword>
<protein>
    <submittedName>
        <fullName evidence="7">Branched-chain amino acid ABC transporter permease</fullName>
    </submittedName>
</protein>
<dbReference type="GO" id="GO:0005886">
    <property type="term" value="C:plasma membrane"/>
    <property type="evidence" value="ECO:0007669"/>
    <property type="project" value="UniProtKB-SubCell"/>
</dbReference>
<feature type="transmembrane region" description="Helical" evidence="6">
    <location>
        <begin position="170"/>
        <end position="189"/>
    </location>
</feature>
<feature type="transmembrane region" description="Helical" evidence="6">
    <location>
        <begin position="259"/>
        <end position="281"/>
    </location>
</feature>
<dbReference type="PANTHER" id="PTHR30482">
    <property type="entry name" value="HIGH-AFFINITY BRANCHED-CHAIN AMINO ACID TRANSPORT SYSTEM PERMEASE"/>
    <property type="match status" value="1"/>
</dbReference>
<feature type="transmembrane region" description="Helical" evidence="6">
    <location>
        <begin position="288"/>
        <end position="307"/>
    </location>
</feature>
<dbReference type="CDD" id="cd06581">
    <property type="entry name" value="TM_PBP1_LivM_like"/>
    <property type="match status" value="1"/>
</dbReference>
<dbReference type="Pfam" id="PF02653">
    <property type="entry name" value="BPD_transp_2"/>
    <property type="match status" value="1"/>
</dbReference>
<dbReference type="PANTHER" id="PTHR30482:SF17">
    <property type="entry name" value="ABC TRANSPORTER ATP-BINDING PROTEIN"/>
    <property type="match status" value="1"/>
</dbReference>
<sequence length="325" mass="34935">MTGGSFSSTRWAVGGLLGLFAAVIGYGVWLEDFQRSFLAEILVWGVFALSVSLVFGVGGMLSFAQALYFGAGCWGYNVAVFAYGLSGWAPVVAGVGAALAFAIPTGFIATRVRQHHTLIVTIILSVLVSTILASGHWRWIAGPYVTRSLPEAPTLPLGALTIDYADEMSAFLATATLVLGACLLAMLLIRSPFGLALKAVRENETKAAMLGYDVRLLRWLMFVAAAGFAGFAGVLYLMLSRYSNLEFFDWTYSGRAVVMAALGGLGTLIGPFVGTAVYLTAAEHLSRYYEHFMILVGILLLVLVRFMPDGLWGGAIRILSIRFSR</sequence>
<dbReference type="RefSeq" id="WP_271203311.1">
    <property type="nucleotide sequence ID" value="NZ_BSFK01000005.1"/>
</dbReference>
<keyword evidence="3 6" id="KW-0812">Transmembrane</keyword>
<evidence type="ECO:0000256" key="5">
    <source>
        <dbReference type="ARBA" id="ARBA00023136"/>
    </source>
</evidence>
<feature type="transmembrane region" description="Helical" evidence="6">
    <location>
        <begin position="117"/>
        <end position="140"/>
    </location>
</feature>
<feature type="transmembrane region" description="Helical" evidence="6">
    <location>
        <begin position="88"/>
        <end position="110"/>
    </location>
</feature>
<feature type="transmembrane region" description="Helical" evidence="6">
    <location>
        <begin position="216"/>
        <end position="239"/>
    </location>
</feature>
<dbReference type="Proteomes" id="UP001143364">
    <property type="component" value="Unassembled WGS sequence"/>
</dbReference>
<evidence type="ECO:0000313" key="7">
    <source>
        <dbReference type="EMBL" id="GLK75358.1"/>
    </source>
</evidence>
<evidence type="ECO:0000256" key="6">
    <source>
        <dbReference type="SAM" id="Phobius"/>
    </source>
</evidence>
<evidence type="ECO:0000256" key="4">
    <source>
        <dbReference type="ARBA" id="ARBA00022989"/>
    </source>
</evidence>
<dbReference type="InterPro" id="IPR001851">
    <property type="entry name" value="ABC_transp_permease"/>
</dbReference>
<evidence type="ECO:0000313" key="8">
    <source>
        <dbReference type="Proteomes" id="UP001143364"/>
    </source>
</evidence>
<evidence type="ECO:0000256" key="2">
    <source>
        <dbReference type="ARBA" id="ARBA00022475"/>
    </source>
</evidence>
<dbReference type="GO" id="GO:0015658">
    <property type="term" value="F:branched-chain amino acid transmembrane transporter activity"/>
    <property type="evidence" value="ECO:0007669"/>
    <property type="project" value="InterPro"/>
</dbReference>
<gene>
    <name evidence="7" type="ORF">GCM10008171_06120</name>
</gene>
<comment type="caution">
    <text evidence="7">The sequence shown here is derived from an EMBL/GenBank/DDBJ whole genome shotgun (WGS) entry which is preliminary data.</text>
</comment>
<dbReference type="InterPro" id="IPR043428">
    <property type="entry name" value="LivM-like"/>
</dbReference>
<dbReference type="AlphaFoldDB" id="A0A9W6N2L3"/>